<dbReference type="CDD" id="cd01639">
    <property type="entry name" value="IMPase"/>
    <property type="match status" value="1"/>
</dbReference>
<comment type="function">
    <text evidence="9">Catalyzes the dephosphorylation of histidinol-phosphate to histidinol, the direct precursor of histidine.</text>
</comment>
<dbReference type="PRINTS" id="PR00377">
    <property type="entry name" value="IMPHPHTASES"/>
</dbReference>
<comment type="cofactor">
    <cofactor evidence="2 10 11">
        <name>Mg(2+)</name>
        <dbReference type="ChEBI" id="CHEBI:18420"/>
    </cofactor>
</comment>
<dbReference type="GO" id="GO:0046872">
    <property type="term" value="F:metal ion binding"/>
    <property type="evidence" value="ECO:0007669"/>
    <property type="project" value="UniProtKB-KW"/>
</dbReference>
<protein>
    <recommendedName>
        <fullName evidence="11">Inositol-1-monophosphatase</fullName>
        <ecNumber evidence="11">3.1.3.25</ecNumber>
    </recommendedName>
</protein>
<evidence type="ECO:0000313" key="13">
    <source>
        <dbReference type="Proteomes" id="UP000319213"/>
    </source>
</evidence>
<evidence type="ECO:0000256" key="8">
    <source>
        <dbReference type="ARBA" id="ARBA00049158"/>
    </source>
</evidence>
<evidence type="ECO:0000256" key="7">
    <source>
        <dbReference type="ARBA" id="ARBA00022842"/>
    </source>
</evidence>
<evidence type="ECO:0000313" key="12">
    <source>
        <dbReference type="EMBL" id="TQM74661.1"/>
    </source>
</evidence>
<feature type="binding site" evidence="10">
    <location>
        <position position="91"/>
    </location>
    <ligand>
        <name>Mg(2+)</name>
        <dbReference type="ChEBI" id="CHEBI:18420"/>
        <label>1</label>
        <note>catalytic</note>
    </ligand>
</feature>
<dbReference type="RefSeq" id="WP_268241038.1">
    <property type="nucleotide sequence ID" value="NZ_BMPV01000003.1"/>
</dbReference>
<dbReference type="InterPro" id="IPR020583">
    <property type="entry name" value="Inositol_monoP_metal-BS"/>
</dbReference>
<keyword evidence="6 11" id="KW-0378">Hydrolase</keyword>
<dbReference type="Proteomes" id="UP000319213">
    <property type="component" value="Unassembled WGS sequence"/>
</dbReference>
<proteinExistence type="inferred from homology"/>
<accession>A0A543IVT1</accession>
<evidence type="ECO:0000256" key="5">
    <source>
        <dbReference type="ARBA" id="ARBA00022723"/>
    </source>
</evidence>
<feature type="binding site" evidence="10">
    <location>
        <position position="220"/>
    </location>
    <ligand>
        <name>Mg(2+)</name>
        <dbReference type="ChEBI" id="CHEBI:18420"/>
        <label>2</label>
    </ligand>
</feature>
<dbReference type="PROSITE" id="PS00629">
    <property type="entry name" value="IMP_1"/>
    <property type="match status" value="1"/>
</dbReference>
<keyword evidence="7 10" id="KW-0460">Magnesium</keyword>
<keyword evidence="5 10" id="KW-0479">Metal-binding</keyword>
<gene>
    <name evidence="12" type="ORF">FHX40_1342</name>
</gene>
<dbReference type="PANTHER" id="PTHR20854">
    <property type="entry name" value="INOSITOL MONOPHOSPHATASE"/>
    <property type="match status" value="1"/>
</dbReference>
<dbReference type="EMBL" id="VFPQ01000001">
    <property type="protein sequence ID" value="TQM74661.1"/>
    <property type="molecule type" value="Genomic_DNA"/>
</dbReference>
<evidence type="ECO:0000256" key="1">
    <source>
        <dbReference type="ARBA" id="ARBA00001033"/>
    </source>
</evidence>
<evidence type="ECO:0000256" key="6">
    <source>
        <dbReference type="ARBA" id="ARBA00022801"/>
    </source>
</evidence>
<dbReference type="InterPro" id="IPR020550">
    <property type="entry name" value="Inositol_monophosphatase_CS"/>
</dbReference>
<comment type="catalytic activity">
    <reaction evidence="8">
        <text>L-histidinol phosphate + H2O = L-histidinol + phosphate</text>
        <dbReference type="Rhea" id="RHEA:14465"/>
        <dbReference type="ChEBI" id="CHEBI:15377"/>
        <dbReference type="ChEBI" id="CHEBI:43474"/>
        <dbReference type="ChEBI" id="CHEBI:57699"/>
        <dbReference type="ChEBI" id="CHEBI:57980"/>
        <dbReference type="EC" id="3.1.3.15"/>
    </reaction>
</comment>
<dbReference type="InterPro" id="IPR000760">
    <property type="entry name" value="Inositol_monophosphatase-like"/>
</dbReference>
<evidence type="ECO:0000256" key="3">
    <source>
        <dbReference type="ARBA" id="ARBA00004970"/>
    </source>
</evidence>
<evidence type="ECO:0000256" key="2">
    <source>
        <dbReference type="ARBA" id="ARBA00001946"/>
    </source>
</evidence>
<dbReference type="PROSITE" id="PS00630">
    <property type="entry name" value="IMP_2"/>
    <property type="match status" value="1"/>
</dbReference>
<sequence>MSNQLDVPRSELLDLAVRIAKEAGDMLVAKRPRRPEIVETKSSPTDVVTALDHASEELIRGRIREARPADAILGEEDGLSDGAGRVRWIVDPIDGTVNFLYGLPEWAVSIAVEVDGEVVAGVVNVLPRKEVFAAEKGAGAYLLTTGERLHCTTGVPLEEALIATGFGYARGRRKVQAEVLAHVVPRVRDIRRVGSAAADLCALAAGRVDGYYERGLNLWDYAAGALIAAEAGARVGGLHGNPIGPEFAIAAAPELFEQLHDLLAPLDPARDA</sequence>
<dbReference type="FunFam" id="3.30.540.10:FF:000003">
    <property type="entry name" value="Inositol-1-monophosphatase"/>
    <property type="match status" value="1"/>
</dbReference>
<dbReference type="Pfam" id="PF00459">
    <property type="entry name" value="Inositol_P"/>
    <property type="match status" value="1"/>
</dbReference>
<comment type="caution">
    <text evidence="12">The sequence shown here is derived from an EMBL/GenBank/DDBJ whole genome shotgun (WGS) entry which is preliminary data.</text>
</comment>
<comment type="catalytic activity">
    <reaction evidence="1 11">
        <text>a myo-inositol phosphate + H2O = myo-inositol + phosphate</text>
        <dbReference type="Rhea" id="RHEA:24056"/>
        <dbReference type="ChEBI" id="CHEBI:15377"/>
        <dbReference type="ChEBI" id="CHEBI:17268"/>
        <dbReference type="ChEBI" id="CHEBI:43474"/>
        <dbReference type="ChEBI" id="CHEBI:84139"/>
        <dbReference type="EC" id="3.1.3.25"/>
    </reaction>
</comment>
<feature type="binding site" evidence="10">
    <location>
        <position position="75"/>
    </location>
    <ligand>
        <name>Mg(2+)</name>
        <dbReference type="ChEBI" id="CHEBI:18420"/>
        <label>1</label>
        <note>catalytic</note>
    </ligand>
</feature>
<comment type="pathway">
    <text evidence="3">Amino-acid biosynthesis; L-histidine biosynthesis; L-histidine from 5-phospho-alpha-D-ribose 1-diphosphate: step 8/9.</text>
</comment>
<dbReference type="GO" id="GO:0006020">
    <property type="term" value="P:inositol metabolic process"/>
    <property type="evidence" value="ECO:0007669"/>
    <property type="project" value="TreeGrafter"/>
</dbReference>
<keyword evidence="13" id="KW-1185">Reference proteome</keyword>
<organism evidence="12 13">
    <name type="scientific">Thermopolyspora flexuosa</name>
    <dbReference type="NCBI Taxonomy" id="103836"/>
    <lineage>
        <taxon>Bacteria</taxon>
        <taxon>Bacillati</taxon>
        <taxon>Actinomycetota</taxon>
        <taxon>Actinomycetes</taxon>
        <taxon>Streptosporangiales</taxon>
        <taxon>Streptosporangiaceae</taxon>
        <taxon>Thermopolyspora</taxon>
    </lineage>
</organism>
<dbReference type="Gene3D" id="3.40.190.80">
    <property type="match status" value="1"/>
</dbReference>
<dbReference type="SUPFAM" id="SSF56655">
    <property type="entry name" value="Carbohydrate phosphatase"/>
    <property type="match status" value="1"/>
</dbReference>
<evidence type="ECO:0000256" key="10">
    <source>
        <dbReference type="PIRSR" id="PIRSR600760-2"/>
    </source>
</evidence>
<evidence type="ECO:0000256" key="11">
    <source>
        <dbReference type="RuleBase" id="RU364068"/>
    </source>
</evidence>
<dbReference type="GO" id="GO:0004401">
    <property type="term" value="F:histidinol-phosphatase activity"/>
    <property type="evidence" value="ECO:0007669"/>
    <property type="project" value="UniProtKB-EC"/>
</dbReference>
<dbReference type="PANTHER" id="PTHR20854:SF4">
    <property type="entry name" value="INOSITOL-1-MONOPHOSPHATASE-RELATED"/>
    <property type="match status" value="1"/>
</dbReference>
<dbReference type="Gene3D" id="3.30.540.10">
    <property type="entry name" value="Fructose-1,6-Bisphosphatase, subunit A, domain 1"/>
    <property type="match status" value="1"/>
</dbReference>
<dbReference type="GO" id="GO:0008934">
    <property type="term" value="F:inositol monophosphate 1-phosphatase activity"/>
    <property type="evidence" value="ECO:0007669"/>
    <property type="project" value="InterPro"/>
</dbReference>
<dbReference type="GO" id="GO:0007165">
    <property type="term" value="P:signal transduction"/>
    <property type="evidence" value="ECO:0007669"/>
    <property type="project" value="TreeGrafter"/>
</dbReference>
<name>A0A543IVT1_9ACTN</name>
<feature type="binding site" evidence="10">
    <location>
        <position position="93"/>
    </location>
    <ligand>
        <name>Mg(2+)</name>
        <dbReference type="ChEBI" id="CHEBI:18420"/>
        <label>2</label>
    </ligand>
</feature>
<reference evidence="12 13" key="1">
    <citation type="submission" date="2019-06" db="EMBL/GenBank/DDBJ databases">
        <title>Sequencing the genomes of 1000 actinobacteria strains.</title>
        <authorList>
            <person name="Klenk H.-P."/>
        </authorList>
    </citation>
    <scope>NUCLEOTIDE SEQUENCE [LARGE SCALE GENOMIC DNA]</scope>
    <source>
        <strain evidence="12 13">DSM 43186</strain>
    </source>
</reference>
<evidence type="ECO:0000256" key="4">
    <source>
        <dbReference type="ARBA" id="ARBA00009759"/>
    </source>
</evidence>
<comment type="similarity">
    <text evidence="4 11">Belongs to the inositol monophosphatase superfamily.</text>
</comment>
<evidence type="ECO:0000256" key="9">
    <source>
        <dbReference type="ARBA" id="ARBA00053547"/>
    </source>
</evidence>
<dbReference type="AlphaFoldDB" id="A0A543IVT1"/>
<feature type="binding site" evidence="10">
    <location>
        <position position="94"/>
    </location>
    <ligand>
        <name>Mg(2+)</name>
        <dbReference type="ChEBI" id="CHEBI:18420"/>
        <label>1</label>
        <note>catalytic</note>
    </ligand>
</feature>
<dbReference type="GO" id="GO:0046854">
    <property type="term" value="P:phosphatidylinositol phosphate biosynthetic process"/>
    <property type="evidence" value="ECO:0007669"/>
    <property type="project" value="InterPro"/>
</dbReference>
<dbReference type="EC" id="3.1.3.25" evidence="11"/>
<dbReference type="InterPro" id="IPR033942">
    <property type="entry name" value="IMPase"/>
</dbReference>